<name>A0ABN3M3A9_9ACTN</name>
<protein>
    <submittedName>
        <fullName evidence="2">Alpha/beta hydrolase</fullName>
    </submittedName>
</protein>
<dbReference type="RefSeq" id="WP_344383997.1">
    <property type="nucleotide sequence ID" value="NZ_BAAATA010000019.1"/>
</dbReference>
<dbReference type="Proteomes" id="UP001501358">
    <property type="component" value="Unassembled WGS sequence"/>
</dbReference>
<gene>
    <name evidence="2" type="ORF">GCM10010406_33520</name>
</gene>
<dbReference type="Pfam" id="PF12697">
    <property type="entry name" value="Abhydrolase_6"/>
    <property type="match status" value="1"/>
</dbReference>
<evidence type="ECO:0000259" key="1">
    <source>
        <dbReference type="Pfam" id="PF12697"/>
    </source>
</evidence>
<sequence length="299" mass="31317">MTERTRPTPPSSPEVRPVALDAGGVTLSGLVAEPAAGPPRATLVALHGGGMRADYFDGRAHPDLSLLTLAAGLGHTVLALDRPGYGLSAPALPRGLPLAEQATTVQAALKTFAAGRSLGAGVLLVGHSYGGKLALTAAAAWEDDDLIGLDVSGCGHRYAADPGAPSGDRGHGSRKQNWGSLRFYPGATFSPGGFGTGDRPPAEVHEARLWPGMFPATAARVRVPVRVTFAEEEHWWRHDEESVASLVAAFTSTGVRVDRQPDAGHNISLGWAARSYHLRVLAFAEECLLRRGHRPAAGD</sequence>
<proteinExistence type="predicted"/>
<dbReference type="InterPro" id="IPR029058">
    <property type="entry name" value="AB_hydrolase_fold"/>
</dbReference>
<accession>A0ABN3M3A9</accession>
<keyword evidence="2" id="KW-0378">Hydrolase</keyword>
<comment type="caution">
    <text evidence="2">The sequence shown here is derived from an EMBL/GenBank/DDBJ whole genome shotgun (WGS) entry which is preliminary data.</text>
</comment>
<dbReference type="GO" id="GO:0016787">
    <property type="term" value="F:hydrolase activity"/>
    <property type="evidence" value="ECO:0007669"/>
    <property type="project" value="UniProtKB-KW"/>
</dbReference>
<feature type="domain" description="AB hydrolase-1" evidence="1">
    <location>
        <begin position="43"/>
        <end position="267"/>
    </location>
</feature>
<dbReference type="SUPFAM" id="SSF53474">
    <property type="entry name" value="alpha/beta-Hydrolases"/>
    <property type="match status" value="1"/>
</dbReference>
<dbReference type="Gene3D" id="3.40.50.1820">
    <property type="entry name" value="alpha/beta hydrolase"/>
    <property type="match status" value="1"/>
</dbReference>
<evidence type="ECO:0000313" key="2">
    <source>
        <dbReference type="EMBL" id="GAA2494724.1"/>
    </source>
</evidence>
<reference evidence="2 3" key="1">
    <citation type="journal article" date="2019" name="Int. J. Syst. Evol. Microbiol.">
        <title>The Global Catalogue of Microorganisms (GCM) 10K type strain sequencing project: providing services to taxonomists for standard genome sequencing and annotation.</title>
        <authorList>
            <consortium name="The Broad Institute Genomics Platform"/>
            <consortium name="The Broad Institute Genome Sequencing Center for Infectious Disease"/>
            <person name="Wu L."/>
            <person name="Ma J."/>
        </authorList>
    </citation>
    <scope>NUCLEOTIDE SEQUENCE [LARGE SCALE GENOMIC DNA]</scope>
    <source>
        <strain evidence="2 3">JCM 6307</strain>
    </source>
</reference>
<dbReference type="InterPro" id="IPR000073">
    <property type="entry name" value="AB_hydrolase_1"/>
</dbReference>
<keyword evidence="3" id="KW-1185">Reference proteome</keyword>
<organism evidence="2 3">
    <name type="scientific">Streptomyces thermolineatus</name>
    <dbReference type="NCBI Taxonomy" id="44033"/>
    <lineage>
        <taxon>Bacteria</taxon>
        <taxon>Bacillati</taxon>
        <taxon>Actinomycetota</taxon>
        <taxon>Actinomycetes</taxon>
        <taxon>Kitasatosporales</taxon>
        <taxon>Streptomycetaceae</taxon>
        <taxon>Streptomyces</taxon>
    </lineage>
</organism>
<dbReference type="PRINTS" id="PR00111">
    <property type="entry name" value="ABHYDROLASE"/>
</dbReference>
<dbReference type="EMBL" id="BAAATA010000019">
    <property type="protein sequence ID" value="GAA2494724.1"/>
    <property type="molecule type" value="Genomic_DNA"/>
</dbReference>
<evidence type="ECO:0000313" key="3">
    <source>
        <dbReference type="Proteomes" id="UP001501358"/>
    </source>
</evidence>